<evidence type="ECO:0000256" key="1">
    <source>
        <dbReference type="ARBA" id="ARBA00023015"/>
    </source>
</evidence>
<reference evidence="6 8" key="1">
    <citation type="journal article" date="2018" name="Biodegradation">
        <title>1,4-Dioxane degradation characteristics of Rhodococcus aetherivorans JCM 14343.</title>
        <authorList>
            <person name="Inoue D."/>
            <person name="Tsunoda T."/>
            <person name="Yamamoto N."/>
            <person name="Ike M."/>
            <person name="Sei K."/>
        </authorList>
    </citation>
    <scope>NUCLEOTIDE SEQUENCE [LARGE SCALE GENOMIC DNA]</scope>
    <source>
        <strain evidence="6 8">JCM 14343</strain>
    </source>
</reference>
<dbReference type="GeneID" id="83623571"/>
<dbReference type="PANTHER" id="PTHR30055:SF238">
    <property type="entry name" value="MYCOFACTOCIN BIOSYNTHESIS TRANSCRIPTIONAL REGULATOR MFTR-RELATED"/>
    <property type="match status" value="1"/>
</dbReference>
<organism evidence="7 9">
    <name type="scientific">Rhodococcus aetherivorans</name>
    <dbReference type="NCBI Taxonomy" id="191292"/>
    <lineage>
        <taxon>Bacteria</taxon>
        <taxon>Bacillati</taxon>
        <taxon>Actinomycetota</taxon>
        <taxon>Actinomycetes</taxon>
        <taxon>Mycobacteriales</taxon>
        <taxon>Nocardiaceae</taxon>
        <taxon>Rhodococcus</taxon>
    </lineage>
</organism>
<reference evidence="7" key="3">
    <citation type="submission" date="2022-09" db="EMBL/GenBank/DDBJ databases">
        <title>The genome sequence of Rhodococcus aetherivorans N1.</title>
        <authorList>
            <person name="Jiang W."/>
        </authorList>
    </citation>
    <scope>NUCLEOTIDE SEQUENCE</scope>
    <source>
        <strain evidence="7">N1</strain>
    </source>
</reference>
<evidence type="ECO:0000256" key="2">
    <source>
        <dbReference type="ARBA" id="ARBA00023125"/>
    </source>
</evidence>
<reference evidence="6" key="2">
    <citation type="submission" date="2019-10" db="EMBL/GenBank/DDBJ databases">
        <title>Draft genome sequence of Rhodococcus aetherivorans JCM 14343.</title>
        <authorList>
            <person name="Inoue D."/>
            <person name="Nakazawa M."/>
            <person name="Yamamoto N."/>
            <person name="Sei K."/>
            <person name="Ike M."/>
        </authorList>
    </citation>
    <scope>NUCLEOTIDE SEQUENCE</scope>
    <source>
        <strain evidence="6">JCM 14343</strain>
    </source>
</reference>
<dbReference type="InterPro" id="IPR009057">
    <property type="entry name" value="Homeodomain-like_sf"/>
</dbReference>
<dbReference type="Gene3D" id="1.10.357.10">
    <property type="entry name" value="Tetracycline Repressor, domain 2"/>
    <property type="match status" value="1"/>
</dbReference>
<evidence type="ECO:0000256" key="4">
    <source>
        <dbReference type="PROSITE-ProRule" id="PRU00335"/>
    </source>
</evidence>
<name>A0A059MUN3_9NOCA</name>
<evidence type="ECO:0000313" key="9">
    <source>
        <dbReference type="Proteomes" id="UP001163947"/>
    </source>
</evidence>
<dbReference type="Proteomes" id="UP000325466">
    <property type="component" value="Unassembled WGS sequence"/>
</dbReference>
<evidence type="ECO:0000256" key="3">
    <source>
        <dbReference type="ARBA" id="ARBA00023163"/>
    </source>
</evidence>
<dbReference type="Pfam" id="PF00440">
    <property type="entry name" value="TetR_N"/>
    <property type="match status" value="1"/>
</dbReference>
<feature type="DNA-binding region" description="H-T-H motif" evidence="4">
    <location>
        <begin position="38"/>
        <end position="57"/>
    </location>
</feature>
<keyword evidence="3" id="KW-0804">Transcription</keyword>
<dbReference type="AlphaFoldDB" id="A0A059MUN3"/>
<dbReference type="EMBL" id="CP106982">
    <property type="protein sequence ID" value="UYF93488.1"/>
    <property type="molecule type" value="Genomic_DNA"/>
</dbReference>
<gene>
    <name evidence="7" type="ORF">OCS65_24125</name>
    <name evidence="6" type="ORF">RAJCM14343_3100</name>
</gene>
<evidence type="ECO:0000313" key="7">
    <source>
        <dbReference type="EMBL" id="UYF93488.1"/>
    </source>
</evidence>
<dbReference type="RefSeq" id="WP_006931956.1">
    <property type="nucleotide sequence ID" value="NZ_BAAAYP010000042.1"/>
</dbReference>
<dbReference type="EMBL" id="BLAH01000086">
    <property type="protein sequence ID" value="GES37841.1"/>
    <property type="molecule type" value="Genomic_DNA"/>
</dbReference>
<evidence type="ECO:0000313" key="8">
    <source>
        <dbReference type="Proteomes" id="UP000325466"/>
    </source>
</evidence>
<dbReference type="Proteomes" id="UP001163947">
    <property type="component" value="Chromosome"/>
</dbReference>
<dbReference type="GO" id="GO:0000976">
    <property type="term" value="F:transcription cis-regulatory region binding"/>
    <property type="evidence" value="ECO:0007669"/>
    <property type="project" value="TreeGrafter"/>
</dbReference>
<dbReference type="PRINTS" id="PR00455">
    <property type="entry name" value="HTHTETR"/>
</dbReference>
<dbReference type="SUPFAM" id="SSF46689">
    <property type="entry name" value="Homeodomain-like"/>
    <property type="match status" value="1"/>
</dbReference>
<dbReference type="PANTHER" id="PTHR30055">
    <property type="entry name" value="HTH-TYPE TRANSCRIPTIONAL REGULATOR RUTR"/>
    <property type="match status" value="1"/>
</dbReference>
<dbReference type="GO" id="GO:0003700">
    <property type="term" value="F:DNA-binding transcription factor activity"/>
    <property type="evidence" value="ECO:0007669"/>
    <property type="project" value="TreeGrafter"/>
</dbReference>
<dbReference type="InterPro" id="IPR001647">
    <property type="entry name" value="HTH_TetR"/>
</dbReference>
<proteinExistence type="predicted"/>
<accession>A0A059MUN3</accession>
<keyword evidence="2 4" id="KW-0238">DNA-binding</keyword>
<accession>N1M438</accession>
<protein>
    <submittedName>
        <fullName evidence="7">TetR family transcriptional regulator</fullName>
    </submittedName>
    <submittedName>
        <fullName evidence="6">Transcriptional regulator, TetR family</fullName>
    </submittedName>
</protein>
<sequence length="201" mass="22870">MNVDIPRDLRTRRRLDTHQEIHRAALELFEEQGVRETTVQQISDRVGISARTFFRYFTSKEQAALPGQRRLLLVIDALEVSGPDPAAVLRSVEAAAEAVMSRETDPDLEEHRRVARLLAKEPDLQALAASQEQVLTSRLRARLTEQLPHYDPATILLVAETAVAVWRTSWERWGELALAGEAAEPVEVYRRCREELRRIVG</sequence>
<keyword evidence="1" id="KW-0805">Transcription regulation</keyword>
<dbReference type="PROSITE" id="PS50977">
    <property type="entry name" value="HTH_TETR_2"/>
    <property type="match status" value="1"/>
</dbReference>
<feature type="domain" description="HTH tetR-type" evidence="5">
    <location>
        <begin position="15"/>
        <end position="75"/>
    </location>
</feature>
<evidence type="ECO:0000259" key="5">
    <source>
        <dbReference type="PROSITE" id="PS50977"/>
    </source>
</evidence>
<dbReference type="InterPro" id="IPR050109">
    <property type="entry name" value="HTH-type_TetR-like_transc_reg"/>
</dbReference>
<keyword evidence="8" id="KW-1185">Reference proteome</keyword>
<evidence type="ECO:0000313" key="6">
    <source>
        <dbReference type="EMBL" id="GES37841.1"/>
    </source>
</evidence>